<sequence length="918" mass="107019">MFYEKESKYKQCCEFGGVKEYERLFNNFPKFIKDLFIGKDEKNTYFKKHCRRINNKFAFASYTGQQRDFKTSGPPTFVLHGEAKRVINTAVPQNKDNLSYGQLYFYEPDVAEDIRNENASAFNEISIISNLTHIISKINMLALSYKHFGDYIREQELKHKNKNKAVPMYKLLLRPPANKNERVRNLPEVTEIAAIFQSEGGEVPDYNVLLCNKTGKLETLIIINNKHIEDLLEDYLIGDGDNEEAAKKSERIKLFSSYIGSRRFMHLGYQDGMAIVRKFGKPDFFITMTTNPNWREITENLYPGQLPNDRHDLIARVFKHKSDALIHDLKENKIMGNVVYLQSTIEFQKRSLPHIHILVKVSKEDFRLTSDQVDECVKAEFPDKEKNPRLFEIVTKTMVHSRCDISKTKVPCWDEAKNICTKKFPEQYHKVTSITSKGKVNIKRSFNPLLDITDRFGNKVNNDFCVTYNPYLSLKYNSHINVKICESVLSPKYLFKYTHKSNGDKIAADVVETVESKDEVKLHIDGRYVGPSEAVWRIMEYPILYKDWTVVRLAVHLINECCTGFYVIKMGEIGRPSGTVADEMNNGNNNCFKADKGYKSTLLAFYNLNKNDINARKYLYNEIPEYYWFDLKTREWKLRHRQRRTIGRIFTVSPMNVELFSLRQLLLHVKLRHRQRRTIGRIFTVSPMNVELFSLRQLLLHVPGATCEGDLKIVNGFQWPSFRDAAIARGLLDTEDNYNELFEEACESAMPNMLRNYFGLMICYWPSFTRHYDTFIKFKNYLIEDYLMKYNGNEERAEAQAIFDIRNVLQSNNFNGYTDLPEVNFDIIEIDYVEDKDVLKRLGEENLKSANEEQKNFINRILNIIVNNFSDKRCFFLEGPAGTGKTFVYTTLYYLIRAEDKIVLNCASTGIAATLLRN</sequence>
<keyword evidence="1" id="KW-0234">DNA repair</keyword>
<evidence type="ECO:0000313" key="4">
    <source>
        <dbReference type="Proteomes" id="UP000046392"/>
    </source>
</evidence>
<dbReference type="GO" id="GO:0000723">
    <property type="term" value="P:telomere maintenance"/>
    <property type="evidence" value="ECO:0007669"/>
    <property type="project" value="InterPro"/>
</dbReference>
<feature type="domain" description="Helitron helicase-like" evidence="3">
    <location>
        <begin position="230"/>
        <end position="359"/>
    </location>
</feature>
<dbReference type="STRING" id="174720.A0A0N5B3K2"/>
<dbReference type="GO" id="GO:0016887">
    <property type="term" value="F:ATP hydrolysis activity"/>
    <property type="evidence" value="ECO:0007669"/>
    <property type="project" value="RHEA"/>
</dbReference>
<dbReference type="InterPro" id="IPR027417">
    <property type="entry name" value="P-loop_NTPase"/>
</dbReference>
<keyword evidence="1" id="KW-0227">DNA damage</keyword>
<keyword evidence="4" id="KW-1185">Reference proteome</keyword>
<organism evidence="4 5">
    <name type="scientific">Strongyloides papillosus</name>
    <name type="common">Intestinal threadworm</name>
    <dbReference type="NCBI Taxonomy" id="174720"/>
    <lineage>
        <taxon>Eukaryota</taxon>
        <taxon>Metazoa</taxon>
        <taxon>Ecdysozoa</taxon>
        <taxon>Nematoda</taxon>
        <taxon>Chromadorea</taxon>
        <taxon>Rhabditida</taxon>
        <taxon>Tylenchina</taxon>
        <taxon>Panagrolaimomorpha</taxon>
        <taxon>Strongyloidoidea</taxon>
        <taxon>Strongyloididae</taxon>
        <taxon>Strongyloides</taxon>
    </lineage>
</organism>
<dbReference type="InterPro" id="IPR025476">
    <property type="entry name" value="Helitron_helicase-like"/>
</dbReference>
<dbReference type="PANTHER" id="PTHR10492:SF57">
    <property type="entry name" value="ATP-DEPENDENT DNA HELICASE"/>
    <property type="match status" value="1"/>
</dbReference>
<dbReference type="WBParaSite" id="SPAL_0000065600.1">
    <property type="protein sequence ID" value="SPAL_0000065600.1"/>
    <property type="gene ID" value="SPAL_0000065600"/>
</dbReference>
<keyword evidence="1" id="KW-0233">DNA recombination</keyword>
<keyword evidence="1" id="KW-0067">ATP-binding</keyword>
<dbReference type="Gene3D" id="3.40.50.300">
    <property type="entry name" value="P-loop containing nucleotide triphosphate hydrolases"/>
    <property type="match status" value="1"/>
</dbReference>
<dbReference type="GO" id="GO:0006310">
    <property type="term" value="P:DNA recombination"/>
    <property type="evidence" value="ECO:0007669"/>
    <property type="project" value="UniProtKB-KW"/>
</dbReference>
<evidence type="ECO:0000259" key="2">
    <source>
        <dbReference type="Pfam" id="PF05970"/>
    </source>
</evidence>
<dbReference type="GO" id="GO:0043139">
    <property type="term" value="F:5'-3' DNA helicase activity"/>
    <property type="evidence" value="ECO:0007669"/>
    <property type="project" value="UniProtKB-EC"/>
</dbReference>
<reference evidence="5" key="1">
    <citation type="submission" date="2016-03" db="UniProtKB">
        <authorList>
            <consortium name="WormBaseParasite"/>
        </authorList>
    </citation>
    <scope>IDENTIFICATION</scope>
</reference>
<evidence type="ECO:0000313" key="5">
    <source>
        <dbReference type="WBParaSite" id="SPAL_0000065600.1"/>
    </source>
</evidence>
<dbReference type="Pfam" id="PF05970">
    <property type="entry name" value="PIF1"/>
    <property type="match status" value="1"/>
</dbReference>
<comment type="similarity">
    <text evidence="1">Belongs to the helicase family.</text>
</comment>
<dbReference type="GO" id="GO:0006281">
    <property type="term" value="P:DNA repair"/>
    <property type="evidence" value="ECO:0007669"/>
    <property type="project" value="UniProtKB-KW"/>
</dbReference>
<dbReference type="EC" id="5.6.2.3" evidence="1"/>
<evidence type="ECO:0000259" key="3">
    <source>
        <dbReference type="Pfam" id="PF14214"/>
    </source>
</evidence>
<keyword evidence="1" id="KW-0547">Nucleotide-binding</keyword>
<dbReference type="Pfam" id="PF14214">
    <property type="entry name" value="Helitron_like_N"/>
    <property type="match status" value="1"/>
</dbReference>
<dbReference type="InterPro" id="IPR010285">
    <property type="entry name" value="DNA_helicase_pif1-like_DEAD"/>
</dbReference>
<dbReference type="AlphaFoldDB" id="A0A0N5B3K2"/>
<comment type="cofactor">
    <cofactor evidence="1">
        <name>Mg(2+)</name>
        <dbReference type="ChEBI" id="CHEBI:18420"/>
    </cofactor>
</comment>
<feature type="domain" description="DNA helicase Pif1-like DEAD-box helicase" evidence="2">
    <location>
        <begin position="851"/>
        <end position="917"/>
    </location>
</feature>
<proteinExistence type="inferred from homology"/>
<dbReference type="Proteomes" id="UP000046392">
    <property type="component" value="Unplaced"/>
</dbReference>
<dbReference type="PANTHER" id="PTHR10492">
    <property type="match status" value="1"/>
</dbReference>
<comment type="catalytic activity">
    <reaction evidence="1">
        <text>ATP + H2O = ADP + phosphate + H(+)</text>
        <dbReference type="Rhea" id="RHEA:13065"/>
        <dbReference type="ChEBI" id="CHEBI:15377"/>
        <dbReference type="ChEBI" id="CHEBI:15378"/>
        <dbReference type="ChEBI" id="CHEBI:30616"/>
        <dbReference type="ChEBI" id="CHEBI:43474"/>
        <dbReference type="ChEBI" id="CHEBI:456216"/>
        <dbReference type="EC" id="5.6.2.3"/>
    </reaction>
</comment>
<dbReference type="SUPFAM" id="SSF52540">
    <property type="entry name" value="P-loop containing nucleoside triphosphate hydrolases"/>
    <property type="match status" value="1"/>
</dbReference>
<protein>
    <recommendedName>
        <fullName evidence="1">ATP-dependent DNA helicase</fullName>
        <ecNumber evidence="1">5.6.2.3</ecNumber>
    </recommendedName>
</protein>
<accession>A0A0N5B3K2</accession>
<dbReference type="GO" id="GO:0005524">
    <property type="term" value="F:ATP binding"/>
    <property type="evidence" value="ECO:0007669"/>
    <property type="project" value="UniProtKB-KW"/>
</dbReference>
<evidence type="ECO:0000256" key="1">
    <source>
        <dbReference type="RuleBase" id="RU363044"/>
    </source>
</evidence>
<keyword evidence="1" id="KW-0378">Hydrolase</keyword>
<keyword evidence="1" id="KW-0347">Helicase</keyword>
<name>A0A0N5B3K2_STREA</name>